<dbReference type="OrthoDB" id="10261556at2759"/>
<protein>
    <recommendedName>
        <fullName evidence="2">RQC domain-containing protein</fullName>
    </recommendedName>
</protein>
<name>A0A2G9QIH8_AQUCT</name>
<feature type="compositionally biased region" description="Polar residues" evidence="1">
    <location>
        <begin position="254"/>
        <end position="267"/>
    </location>
</feature>
<dbReference type="GO" id="GO:0006281">
    <property type="term" value="P:DNA repair"/>
    <property type="evidence" value="ECO:0007669"/>
    <property type="project" value="InterPro"/>
</dbReference>
<dbReference type="Gene3D" id="1.10.150.80">
    <property type="entry name" value="HRDC domain"/>
    <property type="match status" value="1"/>
</dbReference>
<dbReference type="GO" id="GO:0043138">
    <property type="term" value="F:3'-5' DNA helicase activity"/>
    <property type="evidence" value="ECO:0007669"/>
    <property type="project" value="InterPro"/>
</dbReference>
<dbReference type="EMBL" id="KV977446">
    <property type="protein sequence ID" value="PIO15448.1"/>
    <property type="molecule type" value="Genomic_DNA"/>
</dbReference>
<feature type="compositionally biased region" description="Polar residues" evidence="1">
    <location>
        <begin position="278"/>
        <end position="289"/>
    </location>
</feature>
<dbReference type="InterPro" id="IPR036390">
    <property type="entry name" value="WH_DNA-bd_sf"/>
</dbReference>
<dbReference type="InterPro" id="IPR018982">
    <property type="entry name" value="RQC_domain"/>
</dbReference>
<sequence>MVCDDAIEPEEIIEDDECDVDFIPPSPTDSTLSSPPVIKGIWKGVKVPGIEVVNLQDLEKAIRQYKSRDVTEEVKSLVRFVQEHCSSGRGRGNSNRLTLNMMVDIFLGSKSGKIQTGIFGKGAAYSRHNAERLFRKLVLDRILDEELYITANDQAVAYMKTGERAQAVLNGFTKMQTQWLGVIHVLQPQQELPPPTPQLCSVGTTTCQSLSAEPDVLLQIDGVTEDKLEKYGAELIDVLQKYSEWTLPADDTAQRSSVTNSNTTGNYDSDEEEEDSTRSTYFKANNQKNGTKRKTAPYFRKSKKRKTGGEGQQFRPRGGNNSKSSRNNASSKTFTEYSDDYNSGPRPSAVKRPGFMAVPMPRNNRQFLKPSFAFL</sequence>
<feature type="compositionally biased region" description="Basic residues" evidence="1">
    <location>
        <begin position="290"/>
        <end position="306"/>
    </location>
</feature>
<dbReference type="AlphaFoldDB" id="A0A2G9QIH8"/>
<dbReference type="Proteomes" id="UP000228934">
    <property type="component" value="Unassembled WGS sequence"/>
</dbReference>
<evidence type="ECO:0000256" key="1">
    <source>
        <dbReference type="SAM" id="MobiDB-lite"/>
    </source>
</evidence>
<proteinExistence type="predicted"/>
<dbReference type="SUPFAM" id="SSF46785">
    <property type="entry name" value="Winged helix' DNA-binding domain"/>
    <property type="match status" value="1"/>
</dbReference>
<feature type="compositionally biased region" description="Low complexity" evidence="1">
    <location>
        <begin position="317"/>
        <end position="332"/>
    </location>
</feature>
<dbReference type="InterPro" id="IPR036388">
    <property type="entry name" value="WH-like_DNA-bd_sf"/>
</dbReference>
<reference evidence="4" key="1">
    <citation type="journal article" date="2017" name="Nat. Commun.">
        <title>The North American bullfrog draft genome provides insight into hormonal regulation of long noncoding RNA.</title>
        <authorList>
            <person name="Hammond S.A."/>
            <person name="Warren R.L."/>
            <person name="Vandervalk B.P."/>
            <person name="Kucuk E."/>
            <person name="Khan H."/>
            <person name="Gibb E.A."/>
            <person name="Pandoh P."/>
            <person name="Kirk H."/>
            <person name="Zhao Y."/>
            <person name="Jones M."/>
            <person name="Mungall A.J."/>
            <person name="Coope R."/>
            <person name="Pleasance S."/>
            <person name="Moore R.A."/>
            <person name="Holt R.A."/>
            <person name="Round J.M."/>
            <person name="Ohora S."/>
            <person name="Walle B.V."/>
            <person name="Veldhoen N."/>
            <person name="Helbing C.C."/>
            <person name="Birol I."/>
        </authorList>
    </citation>
    <scope>NUCLEOTIDE SEQUENCE [LARGE SCALE GENOMIC DNA]</scope>
</reference>
<dbReference type="Gene3D" id="1.10.10.10">
    <property type="entry name" value="Winged helix-like DNA-binding domain superfamily/Winged helix DNA-binding domain"/>
    <property type="match status" value="1"/>
</dbReference>
<organism evidence="3 4">
    <name type="scientific">Aquarana catesbeiana</name>
    <name type="common">American bullfrog</name>
    <name type="synonym">Rana catesbeiana</name>
    <dbReference type="NCBI Taxonomy" id="8400"/>
    <lineage>
        <taxon>Eukaryota</taxon>
        <taxon>Metazoa</taxon>
        <taxon>Chordata</taxon>
        <taxon>Craniata</taxon>
        <taxon>Vertebrata</taxon>
        <taxon>Euteleostomi</taxon>
        <taxon>Amphibia</taxon>
        <taxon>Batrachia</taxon>
        <taxon>Anura</taxon>
        <taxon>Neobatrachia</taxon>
        <taxon>Ranoidea</taxon>
        <taxon>Ranidae</taxon>
        <taxon>Aquarana</taxon>
    </lineage>
</organism>
<evidence type="ECO:0000313" key="4">
    <source>
        <dbReference type="Proteomes" id="UP000228934"/>
    </source>
</evidence>
<dbReference type="InterPro" id="IPR044876">
    <property type="entry name" value="HRDC_dom_sf"/>
</dbReference>
<dbReference type="GO" id="GO:0006260">
    <property type="term" value="P:DNA replication"/>
    <property type="evidence" value="ECO:0007669"/>
    <property type="project" value="InterPro"/>
</dbReference>
<gene>
    <name evidence="3" type="ORF">AB205_0082130</name>
</gene>
<accession>A0A2G9QIH8</accession>
<feature type="domain" description="RQC" evidence="2">
    <location>
        <begin position="69"/>
        <end position="177"/>
    </location>
</feature>
<evidence type="ECO:0000313" key="3">
    <source>
        <dbReference type="EMBL" id="PIO15448.1"/>
    </source>
</evidence>
<dbReference type="SMART" id="SM00956">
    <property type="entry name" value="RQC"/>
    <property type="match status" value="1"/>
</dbReference>
<feature type="region of interest" description="Disordered" evidence="1">
    <location>
        <begin position="252"/>
        <end position="357"/>
    </location>
</feature>
<dbReference type="Pfam" id="PF09382">
    <property type="entry name" value="RQC"/>
    <property type="match status" value="1"/>
</dbReference>
<evidence type="ECO:0000259" key="2">
    <source>
        <dbReference type="SMART" id="SM00956"/>
    </source>
</evidence>
<keyword evidence="4" id="KW-1185">Reference proteome</keyword>